<reference evidence="1 2" key="1">
    <citation type="submission" date="2012-02" db="EMBL/GenBank/DDBJ databases">
        <title>Complete sequence of chromosome of Singulisphaera acidiphila DSM 18658.</title>
        <authorList>
            <consortium name="US DOE Joint Genome Institute (JGI-PGF)"/>
            <person name="Lucas S."/>
            <person name="Copeland A."/>
            <person name="Lapidus A."/>
            <person name="Glavina del Rio T."/>
            <person name="Dalin E."/>
            <person name="Tice H."/>
            <person name="Bruce D."/>
            <person name="Goodwin L."/>
            <person name="Pitluck S."/>
            <person name="Peters L."/>
            <person name="Ovchinnikova G."/>
            <person name="Chertkov O."/>
            <person name="Kyrpides N."/>
            <person name="Mavromatis K."/>
            <person name="Ivanova N."/>
            <person name="Brettin T."/>
            <person name="Detter J.C."/>
            <person name="Han C."/>
            <person name="Larimer F."/>
            <person name="Land M."/>
            <person name="Hauser L."/>
            <person name="Markowitz V."/>
            <person name="Cheng J.-F."/>
            <person name="Hugenholtz P."/>
            <person name="Woyke T."/>
            <person name="Wu D."/>
            <person name="Tindall B."/>
            <person name="Pomrenke H."/>
            <person name="Brambilla E."/>
            <person name="Klenk H.-P."/>
            <person name="Eisen J.A."/>
        </authorList>
    </citation>
    <scope>NUCLEOTIDE SEQUENCE [LARGE SCALE GENOMIC DNA]</scope>
    <source>
        <strain evidence="2">ATCC BAA-1392 / DSM 18658 / VKM B-2454 / MOB10</strain>
    </source>
</reference>
<dbReference type="Proteomes" id="UP000010798">
    <property type="component" value="Chromosome"/>
</dbReference>
<name>L0D7V9_SINAD</name>
<accession>L0D7V9</accession>
<sequence>MPEASPIEISVGCPEEACRIRSRTRWAYGDFVFGLGAGLLVTAVRVAKVGYEILPFALVWNLI</sequence>
<organism evidence="1 2">
    <name type="scientific">Singulisphaera acidiphila (strain ATCC BAA-1392 / DSM 18658 / VKM B-2454 / MOB10)</name>
    <dbReference type="NCBI Taxonomy" id="886293"/>
    <lineage>
        <taxon>Bacteria</taxon>
        <taxon>Pseudomonadati</taxon>
        <taxon>Planctomycetota</taxon>
        <taxon>Planctomycetia</taxon>
        <taxon>Isosphaerales</taxon>
        <taxon>Isosphaeraceae</taxon>
        <taxon>Singulisphaera</taxon>
    </lineage>
</organism>
<dbReference type="EMBL" id="CP003364">
    <property type="protein sequence ID" value="AGA24741.1"/>
    <property type="molecule type" value="Genomic_DNA"/>
</dbReference>
<dbReference type="KEGG" id="saci:Sinac_0294"/>
<proteinExistence type="predicted"/>
<dbReference type="HOGENOM" id="CLU_2883487_0_0_0"/>
<evidence type="ECO:0000313" key="1">
    <source>
        <dbReference type="EMBL" id="AGA24741.1"/>
    </source>
</evidence>
<protein>
    <submittedName>
        <fullName evidence="1">Uncharacterized protein</fullName>
    </submittedName>
</protein>
<dbReference type="RefSeq" id="WP_015243926.1">
    <property type="nucleotide sequence ID" value="NC_019892.1"/>
</dbReference>
<gene>
    <name evidence="1" type="ordered locus">Sinac_0294</name>
</gene>
<evidence type="ECO:0000313" key="2">
    <source>
        <dbReference type="Proteomes" id="UP000010798"/>
    </source>
</evidence>
<dbReference type="AlphaFoldDB" id="L0D7V9"/>
<keyword evidence="2" id="KW-1185">Reference proteome</keyword>